<dbReference type="InterPro" id="IPR050270">
    <property type="entry name" value="DegV_domain_contain"/>
</dbReference>
<organism evidence="2 3">
    <name type="scientific">Kineosporia mesophila</name>
    <dbReference type="NCBI Taxonomy" id="566012"/>
    <lineage>
        <taxon>Bacteria</taxon>
        <taxon>Bacillati</taxon>
        <taxon>Actinomycetota</taxon>
        <taxon>Actinomycetes</taxon>
        <taxon>Kineosporiales</taxon>
        <taxon>Kineosporiaceae</taxon>
        <taxon>Kineosporia</taxon>
    </lineage>
</organism>
<accession>A0ABP6Z2D1</accession>
<evidence type="ECO:0000313" key="3">
    <source>
        <dbReference type="Proteomes" id="UP001501074"/>
    </source>
</evidence>
<dbReference type="Proteomes" id="UP001501074">
    <property type="component" value="Unassembled WGS sequence"/>
</dbReference>
<dbReference type="SMART" id="SM01121">
    <property type="entry name" value="Dak1_2"/>
    <property type="match status" value="1"/>
</dbReference>
<dbReference type="Pfam" id="PF02734">
    <property type="entry name" value="Dak2"/>
    <property type="match status" value="1"/>
</dbReference>
<dbReference type="Pfam" id="PF13684">
    <property type="entry name" value="FakA-like_C"/>
    <property type="match status" value="1"/>
</dbReference>
<dbReference type="PROSITE" id="PS51480">
    <property type="entry name" value="DHAL"/>
    <property type="match status" value="1"/>
</dbReference>
<dbReference type="SMART" id="SM01120">
    <property type="entry name" value="Dak2"/>
    <property type="match status" value="1"/>
</dbReference>
<dbReference type="Pfam" id="PF21645">
    <property type="entry name" value="FakA-like_M"/>
    <property type="match status" value="1"/>
</dbReference>
<dbReference type="PANTHER" id="PTHR33434:SF4">
    <property type="entry name" value="PHOSPHATASE PROTEIN"/>
    <property type="match status" value="1"/>
</dbReference>
<dbReference type="EMBL" id="BAAAZO010000001">
    <property type="protein sequence ID" value="GAA3595837.1"/>
    <property type="molecule type" value="Genomic_DNA"/>
</dbReference>
<dbReference type="SUPFAM" id="SSF101473">
    <property type="entry name" value="DhaL-like"/>
    <property type="match status" value="1"/>
</dbReference>
<dbReference type="Gene3D" id="1.25.40.340">
    <property type="match status" value="1"/>
</dbReference>
<dbReference type="InterPro" id="IPR004007">
    <property type="entry name" value="DhaL_dom"/>
</dbReference>
<evidence type="ECO:0000259" key="1">
    <source>
        <dbReference type="PROSITE" id="PS51480"/>
    </source>
</evidence>
<name>A0ABP6Z2D1_9ACTN</name>
<dbReference type="InterPro" id="IPR033470">
    <property type="entry name" value="FakA-like_C"/>
</dbReference>
<protein>
    <submittedName>
        <fullName evidence="2">DAK2 domain-containing protein</fullName>
    </submittedName>
</protein>
<dbReference type="PANTHER" id="PTHR33434">
    <property type="entry name" value="DEGV DOMAIN-CONTAINING PROTEIN DR_1986-RELATED"/>
    <property type="match status" value="1"/>
</dbReference>
<dbReference type="InterPro" id="IPR036117">
    <property type="entry name" value="DhaL_dom_sf"/>
</dbReference>
<sequence length="651" mass="66850">MLDVLDPPAARRWALTALGALADAREEIDALNVFPVPDGDTGTNMYLTLEAAVAAVQALPPHASVATVADAFARGALLGARGNSGVIGAQLLRGWAQVLAEHSELTAQTAVECFRRADEQAWKAVHHPLEGTILSVSRAAAEAARIAAGSDLGADLETVVSAAAEAAQLALARTPGQLPALAAAGVVDAGGRGLVVLLDALAEVVMADHTHRQKHRQYRRRRRPANLPALDFSTCHGRTPVAPATPAIGIPARVGPGAVAHEHGRARGHGPSGDGTRRLVDIRNVHDHEPEWGDGAELHELHEVVRQGIGPRGTVRCATVPDAASEWGTDVPGPGRRAGGELYEVMFLLDTDPEHGDERVDDLRGDLGRLGDSLVIVGGPDLWQVHVHTADAGAAVERAIVAGHPHQIRISHLGAPGRAEQPAPPGPERRSRTTGLVACAAGPGLAELFASTGAVVVAGGPGRRPSTAAILAAIHRTHSTEVAVLPNDADTLSVARIAAASARAEGVRVTVVPTRAQVQGLAAAAVHDGHRRFDDDVVAMSASAGGARDGAVTVAVRNGLTSAGECRIGDALGVVDGDFSVVGADLPTVATEVLDRLLASGGELVTIVVGAGGHDALARSVAAHARGLGRGLEVNVVNGGQPRYPLLIGVE</sequence>
<reference evidence="3" key="1">
    <citation type="journal article" date="2019" name="Int. J. Syst. Evol. Microbiol.">
        <title>The Global Catalogue of Microorganisms (GCM) 10K type strain sequencing project: providing services to taxonomists for standard genome sequencing and annotation.</title>
        <authorList>
            <consortium name="The Broad Institute Genomics Platform"/>
            <consortium name="The Broad Institute Genome Sequencing Center for Infectious Disease"/>
            <person name="Wu L."/>
            <person name="Ma J."/>
        </authorList>
    </citation>
    <scope>NUCLEOTIDE SEQUENCE [LARGE SCALE GENOMIC DNA]</scope>
    <source>
        <strain evidence="3">JCM 16902</strain>
    </source>
</reference>
<keyword evidence="3" id="KW-1185">Reference proteome</keyword>
<dbReference type="RefSeq" id="WP_231487401.1">
    <property type="nucleotide sequence ID" value="NZ_BAAAZO010000001.1"/>
</dbReference>
<proteinExistence type="predicted"/>
<gene>
    <name evidence="2" type="ORF">GCM10022223_08780</name>
</gene>
<dbReference type="InterPro" id="IPR048394">
    <property type="entry name" value="FakA-like_M"/>
</dbReference>
<feature type="domain" description="DhaL" evidence="1">
    <location>
        <begin position="8"/>
        <end position="203"/>
    </location>
</feature>
<comment type="caution">
    <text evidence="2">The sequence shown here is derived from an EMBL/GenBank/DDBJ whole genome shotgun (WGS) entry which is preliminary data.</text>
</comment>
<evidence type="ECO:0000313" key="2">
    <source>
        <dbReference type="EMBL" id="GAA3595837.1"/>
    </source>
</evidence>